<organism evidence="2 3">
    <name type="scientific">Vanrija pseudolonga</name>
    <dbReference type="NCBI Taxonomy" id="143232"/>
    <lineage>
        <taxon>Eukaryota</taxon>
        <taxon>Fungi</taxon>
        <taxon>Dikarya</taxon>
        <taxon>Basidiomycota</taxon>
        <taxon>Agaricomycotina</taxon>
        <taxon>Tremellomycetes</taxon>
        <taxon>Trichosporonales</taxon>
        <taxon>Trichosporonaceae</taxon>
        <taxon>Vanrija</taxon>
    </lineage>
</organism>
<feature type="transmembrane region" description="Helical" evidence="1">
    <location>
        <begin position="155"/>
        <end position="178"/>
    </location>
</feature>
<dbReference type="AlphaFoldDB" id="A0AAF1BFD4"/>
<feature type="transmembrane region" description="Helical" evidence="1">
    <location>
        <begin position="122"/>
        <end position="143"/>
    </location>
</feature>
<keyword evidence="1" id="KW-1133">Transmembrane helix</keyword>
<accession>A0AAF1BFD4</accession>
<feature type="transmembrane region" description="Helical" evidence="1">
    <location>
        <begin position="198"/>
        <end position="217"/>
    </location>
</feature>
<dbReference type="Proteomes" id="UP000827549">
    <property type="component" value="Chromosome 1"/>
</dbReference>
<feature type="transmembrane region" description="Helical" evidence="1">
    <location>
        <begin position="49"/>
        <end position="71"/>
    </location>
</feature>
<keyword evidence="1" id="KW-0472">Membrane</keyword>
<protein>
    <submittedName>
        <fullName evidence="2">Uncharacterized protein</fullName>
    </submittedName>
</protein>
<keyword evidence="1" id="KW-0812">Transmembrane</keyword>
<name>A0AAF1BFD4_9TREE</name>
<evidence type="ECO:0000313" key="2">
    <source>
        <dbReference type="EMBL" id="WOO77292.1"/>
    </source>
</evidence>
<evidence type="ECO:0000256" key="1">
    <source>
        <dbReference type="SAM" id="Phobius"/>
    </source>
</evidence>
<dbReference type="EMBL" id="CP086714">
    <property type="protein sequence ID" value="WOO77292.1"/>
    <property type="molecule type" value="Genomic_DNA"/>
</dbReference>
<evidence type="ECO:0000313" key="3">
    <source>
        <dbReference type="Proteomes" id="UP000827549"/>
    </source>
</evidence>
<dbReference type="GeneID" id="87804138"/>
<proteinExistence type="predicted"/>
<gene>
    <name evidence="2" type="ORF">LOC62_01G000880</name>
</gene>
<reference evidence="2" key="1">
    <citation type="submission" date="2023-10" db="EMBL/GenBank/DDBJ databases">
        <authorList>
            <person name="Noh H."/>
        </authorList>
    </citation>
    <scope>NUCLEOTIDE SEQUENCE</scope>
    <source>
        <strain evidence="2">DUCC4014</strain>
    </source>
</reference>
<keyword evidence="3" id="KW-1185">Reference proteome</keyword>
<sequence>MAPVSEKEHLDLAERNHARDHALAAAEHHKRAATRRAQAAIDPTCDGPYVAWALTATSILCLLATTLSAPFTKLSLLSTPVPIGLWGHCDAYTSSASCELTWPWPTVRGGEVLAYTGAFGPLVSWTNLSVPICVLVQLGALAALHTDSSRGRWTLYPAISVIASSVAMFTFVSVYTGYVRAAAVLSLNVNIRGAVTGGPGLTAVLIGCGFALIANPLSSLETHALDWLIDRVAGADWHPEEGMVRLEEEEEEV</sequence>
<dbReference type="RefSeq" id="XP_062623324.1">
    <property type="nucleotide sequence ID" value="XM_062767340.1"/>
</dbReference>